<comment type="subcellular location">
    <subcellularLocation>
        <location evidence="9">Cytoplasm</location>
    </subcellularLocation>
    <subcellularLocation>
        <location evidence="9">Nucleus</location>
    </subcellularLocation>
</comment>
<dbReference type="InterPro" id="IPR029056">
    <property type="entry name" value="Ribokinase-like"/>
</dbReference>
<dbReference type="WormBase" id="SRAE_0000005600">
    <property type="protein sequence ID" value="SRP03046"/>
    <property type="gene ID" value="WBGene00255793"/>
</dbReference>
<feature type="binding site" evidence="9">
    <location>
        <position position="298"/>
    </location>
    <ligand>
        <name>K(+)</name>
        <dbReference type="ChEBI" id="CHEBI:29103"/>
    </ligand>
</feature>
<evidence type="ECO:0000256" key="8">
    <source>
        <dbReference type="ARBA" id="ARBA00023277"/>
    </source>
</evidence>
<keyword evidence="4 9" id="KW-0418">Kinase</keyword>
<feature type="binding site" evidence="9">
    <location>
        <begin position="15"/>
        <end position="17"/>
    </location>
    <ligand>
        <name>substrate</name>
    </ligand>
</feature>
<dbReference type="InterPro" id="IPR011611">
    <property type="entry name" value="PfkB_dom"/>
</dbReference>
<evidence type="ECO:0000256" key="3">
    <source>
        <dbReference type="ARBA" id="ARBA00022741"/>
    </source>
</evidence>
<organism evidence="11">
    <name type="scientific">Strongyloides ratti</name>
    <name type="common">Parasitic roundworm</name>
    <dbReference type="NCBI Taxonomy" id="34506"/>
    <lineage>
        <taxon>Eukaryota</taxon>
        <taxon>Metazoa</taxon>
        <taxon>Ecdysozoa</taxon>
        <taxon>Nematoda</taxon>
        <taxon>Chromadorea</taxon>
        <taxon>Rhabditida</taxon>
        <taxon>Tylenchina</taxon>
        <taxon>Panagrolaimomorpha</taxon>
        <taxon>Strongyloidoidea</taxon>
        <taxon>Strongyloididae</taxon>
        <taxon>Strongyloides</taxon>
    </lineage>
</organism>
<comment type="similarity">
    <text evidence="9">Belongs to the carbohydrate kinase PfkB family. Ribokinase subfamily.</text>
</comment>
<dbReference type="GO" id="GO:0019303">
    <property type="term" value="P:D-ribose catabolic process"/>
    <property type="evidence" value="ECO:0007669"/>
    <property type="project" value="UniProtKB-UniRule"/>
</dbReference>
<feature type="binding site" evidence="9">
    <location>
        <begin position="261"/>
        <end position="262"/>
    </location>
    <ligand>
        <name>ATP</name>
        <dbReference type="ChEBI" id="CHEBI:30616"/>
    </ligand>
</feature>
<evidence type="ECO:0000313" key="13">
    <source>
        <dbReference type="WBParaSite" id="SRAE_0000005600.1"/>
    </source>
</evidence>
<dbReference type="Pfam" id="PF00294">
    <property type="entry name" value="PfkB"/>
    <property type="match status" value="1"/>
</dbReference>
<dbReference type="PANTHER" id="PTHR10584:SF166">
    <property type="entry name" value="RIBOKINASE"/>
    <property type="match status" value="1"/>
</dbReference>
<keyword evidence="1 9" id="KW-0808">Transferase</keyword>
<keyword evidence="2 9" id="KW-0479">Metal-binding</keyword>
<reference evidence="11" key="2">
    <citation type="submission" date="2014-09" db="EMBL/GenBank/DDBJ databases">
        <authorList>
            <person name="Aslett A.Martin."/>
        </authorList>
    </citation>
    <scope>NUCLEOTIDE SEQUENCE</scope>
    <source>
        <strain evidence="11">ED321 Heterogonic</strain>
    </source>
</reference>
<dbReference type="PANTHER" id="PTHR10584">
    <property type="entry name" value="SUGAR KINASE"/>
    <property type="match status" value="1"/>
</dbReference>
<feature type="binding site" evidence="9">
    <location>
        <position position="262"/>
    </location>
    <ligand>
        <name>substrate</name>
    </ligand>
</feature>
<protein>
    <recommendedName>
        <fullName evidence="9">Ribokinase</fullName>
        <shortName evidence="9">RK</shortName>
        <ecNumber evidence="9">2.7.1.15</ecNumber>
    </recommendedName>
</protein>
<feature type="binding site" evidence="9">
    <location>
        <position position="302"/>
    </location>
    <ligand>
        <name>K(+)</name>
        <dbReference type="ChEBI" id="CHEBI:29103"/>
    </ligand>
</feature>
<feature type="binding site" evidence="9">
    <location>
        <position position="189"/>
    </location>
    <ligand>
        <name>ATP</name>
        <dbReference type="ChEBI" id="CHEBI:30616"/>
    </ligand>
</feature>
<keyword evidence="8 9" id="KW-0119">Carbohydrate metabolism</keyword>
<dbReference type="EMBL" id="LN609405">
    <property type="protein sequence ID" value="CEF60924.1"/>
    <property type="molecule type" value="Genomic_DNA"/>
</dbReference>
<feature type="binding site" evidence="9">
    <location>
        <position position="144"/>
    </location>
    <ligand>
        <name>substrate</name>
    </ligand>
</feature>
<dbReference type="AlphaFoldDB" id="A0A090L099"/>
<keyword evidence="5 9" id="KW-0067">ATP-binding</keyword>
<dbReference type="HAMAP" id="MF_01987">
    <property type="entry name" value="Ribokinase"/>
    <property type="match status" value="1"/>
</dbReference>
<keyword evidence="12" id="KW-1185">Reference proteome</keyword>
<dbReference type="RefSeq" id="XP_024500133.1">
    <property type="nucleotide sequence ID" value="XM_024645895.1"/>
</dbReference>
<comment type="function">
    <text evidence="9">Catalyzes the phosphorylation of ribose at O-5 in a reaction requiring ATP and magnesium. The resulting D-ribose-5-phosphate can then be used either for sythesis of nucleotides, histidine, and tryptophan, or as a component of the pentose phosphate pathway.</text>
</comment>
<feature type="active site" description="Proton acceptor" evidence="9">
    <location>
        <position position="262"/>
    </location>
</feature>
<dbReference type="UniPathway" id="UPA00916">
    <property type="reaction ID" value="UER00889"/>
</dbReference>
<name>A0A090L099_STRRB</name>
<sequence>MINEESKILVFGSIVQDLISYAKNFPKPGESVRGTSFKMGSGGKGANQAVAAAKLGSNVKMIGAVGDDIFGKENISNIAKSGVNVEGIVKIKTESTGTATIFVNEEGENSIVVVLSANYMLNQQKAIESEEDVKKSNVVMIQNEINEDGNLTILKIAKKHNVKTLYNPAPGLPNLNKEILKYTDILIANENETEFLVEKEVTTDNNFIEAAKLLINFVNEAVILTRGKNSTIVAIKNDNNNIETFTIPIISVKAVDTTGAGDCFCGSFIHAYITKKLSIKESIIFATKVASLSVQKLGTQSSYPFKDEINF</sequence>
<comment type="subunit">
    <text evidence="9">Homodimer.</text>
</comment>
<keyword evidence="9" id="KW-0539">Nucleus</keyword>
<evidence type="ECO:0000259" key="10">
    <source>
        <dbReference type="Pfam" id="PF00294"/>
    </source>
</evidence>
<dbReference type="GO" id="GO:0046872">
    <property type="term" value="F:metal ion binding"/>
    <property type="evidence" value="ECO:0007669"/>
    <property type="project" value="UniProtKB-KW"/>
</dbReference>
<dbReference type="InterPro" id="IPR002139">
    <property type="entry name" value="Ribo/fructo_kinase"/>
</dbReference>
<proteinExistence type="inferred from homology"/>
<evidence type="ECO:0000313" key="12">
    <source>
        <dbReference type="Proteomes" id="UP000035682"/>
    </source>
</evidence>
<comment type="catalytic activity">
    <reaction evidence="9">
        <text>D-ribose + ATP = D-ribose 5-phosphate + ADP + H(+)</text>
        <dbReference type="Rhea" id="RHEA:13697"/>
        <dbReference type="ChEBI" id="CHEBI:15378"/>
        <dbReference type="ChEBI" id="CHEBI:30616"/>
        <dbReference type="ChEBI" id="CHEBI:47013"/>
        <dbReference type="ChEBI" id="CHEBI:78346"/>
        <dbReference type="ChEBI" id="CHEBI:456216"/>
        <dbReference type="EC" id="2.7.1.15"/>
    </reaction>
</comment>
<comment type="pathway">
    <text evidence="9">Carbohydrate metabolism; D-ribose degradation; D-ribose 5-phosphate from beta-D-ribopyranose: step 2/2.</text>
</comment>
<keyword evidence="9" id="KW-0963">Cytoplasm</keyword>
<dbReference type="NCBIfam" id="TIGR02152">
    <property type="entry name" value="D_ribokin_bact"/>
    <property type="match status" value="1"/>
</dbReference>
<dbReference type="SUPFAM" id="SSF53613">
    <property type="entry name" value="Ribokinase-like"/>
    <property type="match status" value="1"/>
</dbReference>
<dbReference type="OrthoDB" id="415590at2759"/>
<dbReference type="CDD" id="cd01174">
    <property type="entry name" value="ribokinase"/>
    <property type="match status" value="1"/>
</dbReference>
<feature type="binding site" evidence="9">
    <location>
        <begin position="43"/>
        <end position="47"/>
    </location>
    <ligand>
        <name>substrate</name>
    </ligand>
</feature>
<dbReference type="InterPro" id="IPR011877">
    <property type="entry name" value="Ribokinase"/>
</dbReference>
<feature type="binding site" evidence="9">
    <location>
        <position position="293"/>
    </location>
    <ligand>
        <name>K(+)</name>
        <dbReference type="ChEBI" id="CHEBI:29103"/>
    </ligand>
</feature>
<comment type="caution">
    <text evidence="9">Lacks conserved residue(s) required for the propagation of feature annotation.</text>
</comment>
<comment type="activity regulation">
    <text evidence="9">Activated by a monovalent cation that binds near, but not in, the active site. The most likely occupant of the site in vivo is potassium. Ion binding induces a conformational change that may alter substrate affinity.</text>
</comment>
<keyword evidence="7 9" id="KW-0630">Potassium</keyword>
<feature type="binding site" evidence="9">
    <location>
        <position position="296"/>
    </location>
    <ligand>
        <name>K(+)</name>
        <dbReference type="ChEBI" id="CHEBI:29103"/>
    </ligand>
</feature>
<dbReference type="GO" id="GO:0005634">
    <property type="term" value="C:nucleus"/>
    <property type="evidence" value="ECO:0007669"/>
    <property type="project" value="UniProtKB-SubCell"/>
</dbReference>
<dbReference type="Gene3D" id="3.40.1190.20">
    <property type="match status" value="1"/>
</dbReference>
<evidence type="ECO:0000256" key="4">
    <source>
        <dbReference type="ARBA" id="ARBA00022777"/>
    </source>
</evidence>
<evidence type="ECO:0000256" key="9">
    <source>
        <dbReference type="HAMAP-Rule" id="MF_03215"/>
    </source>
</evidence>
<dbReference type="WBParaSite" id="SRAE_0000005600.1">
    <property type="protein sequence ID" value="SRAE_0000005600.1"/>
    <property type="gene ID" value="WBGene00255793"/>
</dbReference>
<keyword evidence="3 9" id="KW-0547">Nucleotide-binding</keyword>
<keyword evidence="6 9" id="KW-0460">Magnesium</keyword>
<dbReference type="GeneID" id="36373291"/>
<comment type="cofactor">
    <cofactor evidence="9">
        <name>Mg(2+)</name>
        <dbReference type="ChEBI" id="CHEBI:18420"/>
    </cofactor>
    <text evidence="9">Requires a divalent cation, most likely magnesium in vivo, as an electrophilic catalyst to aid phosphoryl group transfer. It is the chelate of the metal and the nucleotide that is the actual substrate.</text>
</comment>
<feature type="binding site" evidence="9">
    <location>
        <position position="258"/>
    </location>
    <ligand>
        <name>K(+)</name>
        <dbReference type="ChEBI" id="CHEBI:29103"/>
    </ligand>
</feature>
<dbReference type="OMA" id="TFCGYFA"/>
<dbReference type="EC" id="2.7.1.15" evidence="9"/>
<dbReference type="GO" id="GO:0004747">
    <property type="term" value="F:ribokinase activity"/>
    <property type="evidence" value="ECO:0007669"/>
    <property type="project" value="UniProtKB-UniRule"/>
</dbReference>
<feature type="domain" description="Carbohydrate kinase PfkB" evidence="10">
    <location>
        <begin position="7"/>
        <end position="304"/>
    </location>
</feature>
<dbReference type="CTD" id="36373291"/>
<evidence type="ECO:0000256" key="6">
    <source>
        <dbReference type="ARBA" id="ARBA00022842"/>
    </source>
</evidence>
<evidence type="ECO:0000256" key="2">
    <source>
        <dbReference type="ARBA" id="ARBA00022723"/>
    </source>
</evidence>
<evidence type="ECO:0000313" key="11">
    <source>
        <dbReference type="EMBL" id="CEF60924.1"/>
    </source>
</evidence>
<reference evidence="13" key="3">
    <citation type="submission" date="2020-12" db="UniProtKB">
        <authorList>
            <consortium name="WormBaseParasite"/>
        </authorList>
    </citation>
    <scope>IDENTIFICATION</scope>
</reference>
<dbReference type="GO" id="GO:0005829">
    <property type="term" value="C:cytosol"/>
    <property type="evidence" value="ECO:0007669"/>
    <property type="project" value="TreeGrafter"/>
</dbReference>
<evidence type="ECO:0000313" key="14">
    <source>
        <dbReference type="WormBase" id="SRAE_0000005600"/>
    </source>
</evidence>
<reference evidence="12" key="1">
    <citation type="submission" date="2014-09" db="EMBL/GenBank/DDBJ databases">
        <authorList>
            <person name="Martin A.A."/>
        </authorList>
    </citation>
    <scope>NUCLEOTIDE SEQUENCE</scope>
    <source>
        <strain evidence="12">ED321</strain>
    </source>
</reference>
<dbReference type="PRINTS" id="PR00990">
    <property type="entry name" value="RIBOKINASE"/>
</dbReference>
<accession>A0A090L099</accession>
<evidence type="ECO:0000256" key="1">
    <source>
        <dbReference type="ARBA" id="ARBA00022679"/>
    </source>
</evidence>
<evidence type="ECO:0000256" key="5">
    <source>
        <dbReference type="ARBA" id="ARBA00022840"/>
    </source>
</evidence>
<feature type="binding site" evidence="9">
    <location>
        <position position="256"/>
    </location>
    <ligand>
        <name>K(+)</name>
        <dbReference type="ChEBI" id="CHEBI:29103"/>
    </ligand>
</feature>
<evidence type="ECO:0000256" key="7">
    <source>
        <dbReference type="ARBA" id="ARBA00022958"/>
    </source>
</evidence>
<gene>
    <name evidence="11 13 14" type="ORF">SRAE_0000005600</name>
</gene>
<dbReference type="Proteomes" id="UP000035682">
    <property type="component" value="Unplaced"/>
</dbReference>
<dbReference type="GO" id="GO:0005524">
    <property type="term" value="F:ATP binding"/>
    <property type="evidence" value="ECO:0007669"/>
    <property type="project" value="UniProtKB-UniRule"/>
</dbReference>